<dbReference type="EMBL" id="FMUQ01000016">
    <property type="protein sequence ID" value="SCY20810.1"/>
    <property type="molecule type" value="Genomic_DNA"/>
</dbReference>
<organism evidence="6 7">
    <name type="scientific">Basfia succiniciproducens</name>
    <dbReference type="NCBI Taxonomy" id="653940"/>
    <lineage>
        <taxon>Bacteria</taxon>
        <taxon>Pseudomonadati</taxon>
        <taxon>Pseudomonadota</taxon>
        <taxon>Gammaproteobacteria</taxon>
        <taxon>Pasteurellales</taxon>
        <taxon>Pasteurellaceae</taxon>
        <taxon>Basfia</taxon>
    </lineage>
</organism>
<gene>
    <name evidence="6" type="ORF">SAMN02910354_01843</name>
</gene>
<evidence type="ECO:0000256" key="4">
    <source>
        <dbReference type="ARBA" id="ARBA00023163"/>
    </source>
</evidence>
<dbReference type="SUPFAM" id="SSF53850">
    <property type="entry name" value="Periplasmic binding protein-like II"/>
    <property type="match status" value="1"/>
</dbReference>
<dbReference type="InterPro" id="IPR036390">
    <property type="entry name" value="WH_DNA-bd_sf"/>
</dbReference>
<dbReference type="Pfam" id="PF03466">
    <property type="entry name" value="LysR_substrate"/>
    <property type="match status" value="1"/>
</dbReference>
<dbReference type="Pfam" id="PF00126">
    <property type="entry name" value="HTH_1"/>
    <property type="match status" value="1"/>
</dbReference>
<evidence type="ECO:0000256" key="1">
    <source>
        <dbReference type="ARBA" id="ARBA00009437"/>
    </source>
</evidence>
<dbReference type="Gene3D" id="3.40.190.290">
    <property type="match status" value="1"/>
</dbReference>
<dbReference type="PANTHER" id="PTHR30537">
    <property type="entry name" value="HTH-TYPE TRANSCRIPTIONAL REGULATOR"/>
    <property type="match status" value="1"/>
</dbReference>
<dbReference type="SUPFAM" id="SSF46785">
    <property type="entry name" value="Winged helix' DNA-binding domain"/>
    <property type="match status" value="1"/>
</dbReference>
<protein>
    <submittedName>
        <fullName evidence="6">DNA-binding transcriptional regulator, LysR family</fullName>
    </submittedName>
</protein>
<evidence type="ECO:0000256" key="3">
    <source>
        <dbReference type="ARBA" id="ARBA00023125"/>
    </source>
</evidence>
<keyword evidence="3 6" id="KW-0238">DNA-binding</keyword>
<evidence type="ECO:0000256" key="2">
    <source>
        <dbReference type="ARBA" id="ARBA00023015"/>
    </source>
</evidence>
<evidence type="ECO:0000313" key="6">
    <source>
        <dbReference type="EMBL" id="SCY20810.1"/>
    </source>
</evidence>
<dbReference type="InterPro" id="IPR005119">
    <property type="entry name" value="LysR_subst-bd"/>
</dbReference>
<keyword evidence="2" id="KW-0805">Transcription regulation</keyword>
<keyword evidence="4" id="KW-0804">Transcription</keyword>
<dbReference type="CDD" id="cd08474">
    <property type="entry name" value="PBP2_CrgA_like_5"/>
    <property type="match status" value="1"/>
</dbReference>
<dbReference type="Gene3D" id="1.10.10.10">
    <property type="entry name" value="Winged helix-like DNA-binding domain superfamily/Winged helix DNA-binding domain"/>
    <property type="match status" value="1"/>
</dbReference>
<dbReference type="PROSITE" id="PS50931">
    <property type="entry name" value="HTH_LYSR"/>
    <property type="match status" value="1"/>
</dbReference>
<dbReference type="RefSeq" id="WP_090656345.1">
    <property type="nucleotide sequence ID" value="NZ_CP015031.1"/>
</dbReference>
<comment type="similarity">
    <text evidence="1">Belongs to the LysR transcriptional regulatory family.</text>
</comment>
<evidence type="ECO:0000313" key="7">
    <source>
        <dbReference type="Proteomes" id="UP000199588"/>
    </source>
</evidence>
<keyword evidence="7" id="KW-1185">Reference proteome</keyword>
<accession>A0A1G5E234</accession>
<dbReference type="PANTHER" id="PTHR30537:SF1">
    <property type="entry name" value="HTH-TYPE TRANSCRIPTIONAL REGULATOR PGRR"/>
    <property type="match status" value="1"/>
</dbReference>
<dbReference type="InterPro" id="IPR000847">
    <property type="entry name" value="LysR_HTH_N"/>
</dbReference>
<evidence type="ECO:0000259" key="5">
    <source>
        <dbReference type="PROSITE" id="PS50931"/>
    </source>
</evidence>
<proteinExistence type="inferred from homology"/>
<sequence>MLDNLYELRAFLTVAQAGSFTKAAAQLGVSASALSHSIRKLEEQLDIKLFNRTTRSIATTDAGEQLFHHLQPLFESIEHNVNALSEFRNTLKGRLRINGNDHAFAFVLWDKLIAFSRQYPEVELELVSETKFVDIVAGRFDAGIRLGADVAQDMIAVRLSDKMQMAVVATPDYLADHGTPKNVDDLKQHNCLLIRLQSTDSIMQWEFRPNPKSQQPIRFQPRGRLTFNNSHLITRAVKDGQGLAWLPIDSVQAELERGELVEVLNKYAISYDGYHLYYPNRRQNSPLFKALVEALRV</sequence>
<dbReference type="Proteomes" id="UP000199588">
    <property type="component" value="Unassembled WGS sequence"/>
</dbReference>
<dbReference type="InterPro" id="IPR036388">
    <property type="entry name" value="WH-like_DNA-bd_sf"/>
</dbReference>
<name>A0A1G5E234_9PAST</name>
<reference evidence="6 7" key="1">
    <citation type="submission" date="2016-10" db="EMBL/GenBank/DDBJ databases">
        <authorList>
            <person name="Varghese N."/>
            <person name="Submissions S."/>
        </authorList>
    </citation>
    <scope>NUCLEOTIDE SEQUENCE [LARGE SCALE GENOMIC DNA]</scope>
    <source>
        <strain evidence="6 7">DSM 22022</strain>
    </source>
</reference>
<comment type="caution">
    <text evidence="6">The sequence shown here is derived from an EMBL/GenBank/DDBJ whole genome shotgun (WGS) entry which is preliminary data.</text>
</comment>
<dbReference type="InterPro" id="IPR058163">
    <property type="entry name" value="LysR-type_TF_proteobact-type"/>
</dbReference>
<dbReference type="PRINTS" id="PR00039">
    <property type="entry name" value="HTHLYSR"/>
</dbReference>
<dbReference type="GO" id="GO:0003677">
    <property type="term" value="F:DNA binding"/>
    <property type="evidence" value="ECO:0007669"/>
    <property type="project" value="UniProtKB-KW"/>
</dbReference>
<feature type="domain" description="HTH lysR-type" evidence="5">
    <location>
        <begin position="3"/>
        <end position="60"/>
    </location>
</feature>